<feature type="compositionally biased region" description="Polar residues" evidence="2">
    <location>
        <begin position="279"/>
        <end position="297"/>
    </location>
</feature>
<dbReference type="PANTHER" id="PTHR34452">
    <property type="entry name" value="MYOSIN HEAVY CHAIN-RELATED PROTEIN"/>
    <property type="match status" value="1"/>
</dbReference>
<evidence type="ECO:0000313" key="5">
    <source>
        <dbReference type="Proteomes" id="UP000233551"/>
    </source>
</evidence>
<dbReference type="PROSITE" id="PS51840">
    <property type="entry name" value="C2_NT"/>
    <property type="match status" value="1"/>
</dbReference>
<comment type="caution">
    <text evidence="4">The sequence shown here is derived from an EMBL/GenBank/DDBJ whole genome shotgun (WGS) entry which is preliminary data.</text>
</comment>
<feature type="domain" description="C2 NT-type" evidence="3">
    <location>
        <begin position="49"/>
        <end position="184"/>
    </location>
</feature>
<dbReference type="AlphaFoldDB" id="A0A2I0J443"/>
<accession>A0A2I0J443</accession>
<feature type="coiled-coil region" evidence="1">
    <location>
        <begin position="315"/>
        <end position="463"/>
    </location>
</feature>
<feature type="coiled-coil region" evidence="1">
    <location>
        <begin position="567"/>
        <end position="899"/>
    </location>
</feature>
<reference evidence="4 5" key="1">
    <citation type="submission" date="2017-11" db="EMBL/GenBank/DDBJ databases">
        <title>De-novo sequencing of pomegranate (Punica granatum L.) genome.</title>
        <authorList>
            <person name="Akparov Z."/>
            <person name="Amiraslanov A."/>
            <person name="Hajiyeva S."/>
            <person name="Abbasov M."/>
            <person name="Kaur K."/>
            <person name="Hamwieh A."/>
            <person name="Solovyev V."/>
            <person name="Salamov A."/>
            <person name="Braich B."/>
            <person name="Kosarev P."/>
            <person name="Mahmoud A."/>
            <person name="Hajiyev E."/>
            <person name="Babayeva S."/>
            <person name="Izzatullayeva V."/>
            <person name="Mammadov A."/>
            <person name="Mammadov A."/>
            <person name="Sharifova S."/>
            <person name="Ojaghi J."/>
            <person name="Eynullazada K."/>
            <person name="Bayramov B."/>
            <person name="Abdulazimova A."/>
            <person name="Shahmuradov I."/>
        </authorList>
    </citation>
    <scope>NUCLEOTIDE SEQUENCE [LARGE SCALE GENOMIC DNA]</scope>
    <source>
        <strain evidence="5">cv. AG2017</strain>
        <tissue evidence="4">Leaf</tissue>
    </source>
</reference>
<feature type="region of interest" description="Disordered" evidence="2">
    <location>
        <begin position="238"/>
        <end position="310"/>
    </location>
</feature>
<dbReference type="STRING" id="22663.A0A2I0J443"/>
<dbReference type="Proteomes" id="UP000233551">
    <property type="component" value="Unassembled WGS sequence"/>
</dbReference>
<dbReference type="PANTHER" id="PTHR34452:SF14">
    <property type="entry name" value="MYOSIN HEAVY CHAIN, MUSCLE"/>
    <property type="match status" value="1"/>
</dbReference>
<dbReference type="InterPro" id="IPR019448">
    <property type="entry name" value="NT-C2"/>
</dbReference>
<evidence type="ECO:0000313" key="4">
    <source>
        <dbReference type="EMBL" id="PKI50710.1"/>
    </source>
</evidence>
<dbReference type="Pfam" id="PF10358">
    <property type="entry name" value="NT-C2"/>
    <property type="match status" value="1"/>
</dbReference>
<keyword evidence="1" id="KW-0175">Coiled coil</keyword>
<proteinExistence type="predicted"/>
<protein>
    <recommendedName>
        <fullName evidence="3">C2 NT-type domain-containing protein</fullName>
    </recommendedName>
</protein>
<organism evidence="4 5">
    <name type="scientific">Punica granatum</name>
    <name type="common">Pomegranate</name>
    <dbReference type="NCBI Taxonomy" id="22663"/>
    <lineage>
        <taxon>Eukaryota</taxon>
        <taxon>Viridiplantae</taxon>
        <taxon>Streptophyta</taxon>
        <taxon>Embryophyta</taxon>
        <taxon>Tracheophyta</taxon>
        <taxon>Spermatophyta</taxon>
        <taxon>Magnoliopsida</taxon>
        <taxon>eudicotyledons</taxon>
        <taxon>Gunneridae</taxon>
        <taxon>Pentapetalae</taxon>
        <taxon>rosids</taxon>
        <taxon>malvids</taxon>
        <taxon>Myrtales</taxon>
        <taxon>Lythraceae</taxon>
        <taxon>Punica</taxon>
    </lineage>
</organism>
<feature type="coiled-coil region" evidence="1">
    <location>
        <begin position="949"/>
        <end position="1032"/>
    </location>
</feature>
<gene>
    <name evidence="4" type="ORF">CRG98_028852</name>
</gene>
<evidence type="ECO:0000256" key="1">
    <source>
        <dbReference type="SAM" id="Coils"/>
    </source>
</evidence>
<evidence type="ECO:0000256" key="2">
    <source>
        <dbReference type="SAM" id="MobiDB-lite"/>
    </source>
</evidence>
<evidence type="ECO:0000259" key="3">
    <source>
        <dbReference type="PROSITE" id="PS51840"/>
    </source>
</evidence>
<dbReference type="EMBL" id="PGOL01002084">
    <property type="protein sequence ID" value="PKI50710.1"/>
    <property type="molecule type" value="Genomic_DNA"/>
</dbReference>
<name>A0A2I0J443_PUNGR</name>
<keyword evidence="5" id="KW-1185">Reference proteome</keyword>
<sequence length="1049" mass="121228">MRVRGPSFISRHMHHIHRHCFPRGERNTGHENAARDRELEERGRRMFKSWKSDKSKIKAVFRLQFQATQVPKLKKPTLTVSLMPDNAGKPTVKLEKAVVQDGTCAWEHPVYETVKLIRESKTGKIHEKIYHFIVSAGSSKSGFLGEASIDFADFAEETKPVTLSLPLKFANSGAILHVTIQNMQGADQRELEEYGDPISTNDKSLMNQLSNCSTDDNSQHNYLDDEQFDESFQQDLERSLGPWNGQGEVEAVPKQNSGPPRRSFGTMLTKNNTHRRSQTEWSLGSASDGSFGDSMNNGDAHVPRERLRESPNNYIEKLKNEIDTLTKQSTLSELELQSLRKQVVKETKRGQSLSMEVNSLKEERDMLKKQCEELQSPTLDYEKAENLRALQIENEETKAQLDELRYEFDHEKELKANLRLQLQKTQDSNSELILELADLEEVVKEKNREISSLSLKIQNYKDLEEIEKRKSKYNMNAEGKARLQQELSEGHDGVEVSKLKQKIVELSDEIEVCKKQKAELETHLEQLTLDWEILKRENADISTKLEEMNLQEDLNEQMECPRCRGSIREREAQIEKLEEVVKKQEEELSESLISINELEIQLRGLEKEMDQQAREFEQELDAMTRAKIEQEQRAIGAEEALRKTRWKNAVAAERLQEEFKRLSVEMTSKFDENEKMAAKAVAESDELRQQKRTLEEMLQKANEEVRLVTDQNAVKLRDLYDQIASRAMQIEQMSAQLDSKAQQLEHSQQENERISKAFSMEIQKLSSEIENLRTENCELKEQCEEMAKVREDTERADREMRIQRWNAERDDLQRKFASVKKDAEEAGKELISMRSLKEEKEKVLENLESEVQSLLAQQNDLKQNLLKEEVEKENLRKQIHKLQSELRSREEKNTITERKLMNNCNQKQSNSSHCYQNAVATLKGKVGLLKEQIGLNSSAEASASSSGNEDGLKDIIKELERSMAHLRLQEEACSEKGSQQSTSNTNDNCNINELLAALKVFKERNKLMEKELKDMEERYSEISLRFAEVEGERQQLVMTVRNLKNSMKS</sequence>
<feature type="coiled-coil region" evidence="1">
    <location>
        <begin position="496"/>
        <end position="537"/>
    </location>
</feature>